<reference evidence="4 5" key="1">
    <citation type="submission" date="2020-07" db="EMBL/GenBank/DDBJ databases">
        <title>Huge and variable diversity of episymbiotic CPR bacteria and DPANN archaea in groundwater ecosystems.</title>
        <authorList>
            <person name="He C.Y."/>
            <person name="Keren R."/>
            <person name="Whittaker M."/>
            <person name="Farag I.F."/>
            <person name="Doudna J."/>
            <person name="Cate J.H.D."/>
            <person name="Banfield J.F."/>
        </authorList>
    </citation>
    <scope>NUCLEOTIDE SEQUENCE [LARGE SCALE GENOMIC DNA]</scope>
    <source>
        <strain evidence="4">NC_groundwater_70_Ag_B-0.1um_54_66</strain>
    </source>
</reference>
<dbReference type="InterPro" id="IPR036714">
    <property type="entry name" value="SDH_sf"/>
</dbReference>
<dbReference type="EMBL" id="CP066681">
    <property type="protein sequence ID" value="QQG37232.1"/>
    <property type="molecule type" value="Genomic_DNA"/>
</dbReference>
<evidence type="ECO:0000313" key="5">
    <source>
        <dbReference type="Proteomes" id="UP000595362"/>
    </source>
</evidence>
<dbReference type="SUPFAM" id="SSF109910">
    <property type="entry name" value="YgfY-like"/>
    <property type="match status" value="1"/>
</dbReference>
<dbReference type="GO" id="GO:0006099">
    <property type="term" value="P:tricarboxylic acid cycle"/>
    <property type="evidence" value="ECO:0007669"/>
    <property type="project" value="TreeGrafter"/>
</dbReference>
<evidence type="ECO:0000313" key="4">
    <source>
        <dbReference type="EMBL" id="QQG37232.1"/>
    </source>
</evidence>
<organism evidence="4 5">
    <name type="scientific">Micavibrio aeruginosavorus</name>
    <dbReference type="NCBI Taxonomy" id="349221"/>
    <lineage>
        <taxon>Bacteria</taxon>
        <taxon>Pseudomonadati</taxon>
        <taxon>Bdellovibrionota</taxon>
        <taxon>Bdellovibrionia</taxon>
        <taxon>Bdellovibrionales</taxon>
        <taxon>Pseudobdellovibrionaceae</taxon>
        <taxon>Micavibrio</taxon>
    </lineage>
</organism>
<gene>
    <name evidence="4" type="ORF">HYS17_05580</name>
</gene>
<protein>
    <recommendedName>
        <fullName evidence="2">FAD assembly factor SdhE</fullName>
    </recommendedName>
</protein>
<dbReference type="InterPro" id="IPR005631">
    <property type="entry name" value="SDH"/>
</dbReference>
<dbReference type="Gene3D" id="1.10.150.250">
    <property type="entry name" value="Flavinator of succinate dehydrogenase"/>
    <property type="match status" value="1"/>
</dbReference>
<comment type="similarity">
    <text evidence="1">Belongs to the SdhE FAD assembly factor family.</text>
</comment>
<dbReference type="Proteomes" id="UP000595362">
    <property type="component" value="Chromosome"/>
</dbReference>
<keyword evidence="3" id="KW-0143">Chaperone</keyword>
<name>A0A7T5R480_9BACT</name>
<proteinExistence type="inferred from homology"/>
<sequence length="89" mass="10322">MSVEEVQNWRKRLIFRSWHRGTREMDLIMGSFADAHVPGFTEIDLEAYEVLLDTSDPDLYNWIAGVEQPPANLMTPLLEKLMAHQYTKG</sequence>
<evidence type="ECO:0000256" key="2">
    <source>
        <dbReference type="ARBA" id="ARBA00019418"/>
    </source>
</evidence>
<accession>A0A7T5R480</accession>
<dbReference type="Pfam" id="PF03937">
    <property type="entry name" value="Sdh5"/>
    <property type="match status" value="1"/>
</dbReference>
<dbReference type="AlphaFoldDB" id="A0A7T5R480"/>
<evidence type="ECO:0000256" key="3">
    <source>
        <dbReference type="ARBA" id="ARBA00023186"/>
    </source>
</evidence>
<dbReference type="PANTHER" id="PTHR12469">
    <property type="entry name" value="PROTEIN EMI5 HOMOLOG, MITOCHONDRIAL"/>
    <property type="match status" value="1"/>
</dbReference>
<dbReference type="PANTHER" id="PTHR12469:SF2">
    <property type="entry name" value="SUCCINATE DEHYDROGENASE ASSEMBLY FACTOR 2, MITOCHONDRIAL"/>
    <property type="match status" value="1"/>
</dbReference>
<dbReference type="FunFam" id="1.10.150.250:FF:000004">
    <property type="entry name" value="Succinate dehydrogenase assembly factor 2, mitochondrial"/>
    <property type="match status" value="1"/>
</dbReference>
<evidence type="ECO:0000256" key="1">
    <source>
        <dbReference type="ARBA" id="ARBA00008571"/>
    </source>
</evidence>